<dbReference type="GO" id="GO:0005886">
    <property type="term" value="C:plasma membrane"/>
    <property type="evidence" value="ECO:0007669"/>
    <property type="project" value="UniProtKB-SubCell"/>
</dbReference>
<keyword evidence="1" id="KW-0472">Membrane</keyword>
<reference evidence="3 4" key="1">
    <citation type="submission" date="2019-02" db="EMBL/GenBank/DDBJ databases">
        <title>Genomic Encyclopedia of Type Strains, Phase IV (KMG-IV): sequencing the most valuable type-strain genomes for metagenomic binning, comparative biology and taxonomic classification.</title>
        <authorList>
            <person name="Goeker M."/>
        </authorList>
    </citation>
    <scope>NUCLEOTIDE SEQUENCE [LARGE SCALE GENOMIC DNA]</scope>
    <source>
        <strain evidence="3 4">DSM 18116</strain>
    </source>
</reference>
<gene>
    <name evidence="3" type="ORF">EV199_1309</name>
</gene>
<feature type="transmembrane region" description="Helical" evidence="1">
    <location>
        <begin position="116"/>
        <end position="139"/>
    </location>
</feature>
<feature type="transmembrane region" description="Helical" evidence="1">
    <location>
        <begin position="74"/>
        <end position="95"/>
    </location>
</feature>
<dbReference type="AlphaFoldDB" id="A0A4Q7N1Y9"/>
<feature type="transmembrane region" description="Helical" evidence="1">
    <location>
        <begin position="151"/>
        <end position="171"/>
    </location>
</feature>
<comment type="caution">
    <text evidence="3">The sequence shown here is derived from an EMBL/GenBank/DDBJ whole genome shotgun (WGS) entry which is preliminary data.</text>
</comment>
<sequence length="779" mass="87354">MKVIFSIAKNEFRYLFYSPIAWFFLIVFLVQCAALFSGTVYNFAIVQEVSINNSSSFGGFSTALTKEIFHTKPFFHNIISNLYLFIPILTMGLISREVNNGTTALLFSSPINLRRVILGKYIGIMLYNLLLLLIVAIFLVAGIVEIKHADYGMLLSAGLGFYLLICTYSAIGMFMSCLSAYQIVSALATFVAIFILTHIGSLWQRYDFVRDLTYFLSLQNRTEKMTNGLIVTKDVIYFVVVTFLFIAFSFIRLQNNRESKSSFLKMSRYLAVFVVVVCIGYVSSRPALTGYWDTTAGQIHTIHPKTQATLGEFSKDSTLEVTLYTNLLGGGLGEGLPEARNSLYLDGLWERYLRFKPDIRFKYEYYYDNDPAKDDSSLYRAFPGKPLPEIASEVAMVIDANLDMFKAPDEIRQVIDLKPEEYRLVMQLKYKGRTAFVRTFDDPRFWPDETNMIAAFNRLLGTDMPQVGFVTGGLERSTIKTGEREYALHSAYKGSRGSLLNIGYDVDTINLSSQDIPNDLTALVLADPKMDLPPIAMEKLKDHINKGGNLMVSSEPGKQYVVNPLLSHLGVQLMHGQILEPTLNETPDKVLPLLTKACRGLSEAMAASRNLKSGDTIKILMPGVTGITVTGEKGFRADSLAVTLADKTWLKAGPVVIDSILPPFNPMEGDISGQSFKLLQKLTRTVNGKEQRVMIAGDADYANNLRISMLPANSGMLMSSYSWLVYDQFPVYMPRPQPKDLFLTIGERTAYYQKIALVWVLPALIFIGGTVLLIRRKRK</sequence>
<keyword evidence="1" id="KW-1133">Transmembrane helix</keyword>
<protein>
    <submittedName>
        <fullName evidence="3">ABC-2 type transport system permease protein</fullName>
    </submittedName>
</protein>
<feature type="domain" description="ABC-type uncharacterised transport system" evidence="2">
    <location>
        <begin position="465"/>
        <end position="704"/>
    </location>
</feature>
<dbReference type="Pfam" id="PF09822">
    <property type="entry name" value="ABC_transp_aux"/>
    <property type="match status" value="1"/>
</dbReference>
<evidence type="ECO:0000259" key="2">
    <source>
        <dbReference type="Pfam" id="PF09822"/>
    </source>
</evidence>
<keyword evidence="1" id="KW-0812">Transmembrane</keyword>
<accession>A0A4Q7N1Y9</accession>
<evidence type="ECO:0000256" key="1">
    <source>
        <dbReference type="SAM" id="Phobius"/>
    </source>
</evidence>
<proteinExistence type="predicted"/>
<feature type="transmembrane region" description="Helical" evidence="1">
    <location>
        <begin position="12"/>
        <end position="36"/>
    </location>
</feature>
<feature type="transmembrane region" description="Helical" evidence="1">
    <location>
        <begin position="756"/>
        <end position="774"/>
    </location>
</feature>
<dbReference type="GO" id="GO:0140359">
    <property type="term" value="F:ABC-type transporter activity"/>
    <property type="evidence" value="ECO:0007669"/>
    <property type="project" value="InterPro"/>
</dbReference>
<feature type="transmembrane region" description="Helical" evidence="1">
    <location>
        <begin position="235"/>
        <end position="254"/>
    </location>
</feature>
<name>A0A4Q7N1Y9_9BACT</name>
<feature type="transmembrane region" description="Helical" evidence="1">
    <location>
        <begin position="266"/>
        <end position="284"/>
    </location>
</feature>
<evidence type="ECO:0000313" key="4">
    <source>
        <dbReference type="Proteomes" id="UP000293874"/>
    </source>
</evidence>
<dbReference type="RefSeq" id="WP_130539811.1">
    <property type="nucleotide sequence ID" value="NZ_CP042431.1"/>
</dbReference>
<dbReference type="PANTHER" id="PTHR43471:SF12">
    <property type="entry name" value="HYPOTHETICAL MEMBRANE PROTEIN, CONSERVED"/>
    <property type="match status" value="1"/>
</dbReference>
<evidence type="ECO:0000313" key="3">
    <source>
        <dbReference type="EMBL" id="RZS75443.1"/>
    </source>
</evidence>
<dbReference type="PANTHER" id="PTHR43471">
    <property type="entry name" value="ABC TRANSPORTER PERMEASE"/>
    <property type="match status" value="1"/>
</dbReference>
<dbReference type="EMBL" id="SGXA01000001">
    <property type="protein sequence ID" value="RZS75443.1"/>
    <property type="molecule type" value="Genomic_DNA"/>
</dbReference>
<dbReference type="OrthoDB" id="615609at2"/>
<feature type="transmembrane region" description="Helical" evidence="1">
    <location>
        <begin position="183"/>
        <end position="203"/>
    </location>
</feature>
<dbReference type="Proteomes" id="UP000293874">
    <property type="component" value="Unassembled WGS sequence"/>
</dbReference>
<dbReference type="InterPro" id="IPR019196">
    <property type="entry name" value="ABC_transp_unknown"/>
</dbReference>
<organism evidence="3 4">
    <name type="scientific">Pseudobacter ginsenosidimutans</name>
    <dbReference type="NCBI Taxonomy" id="661488"/>
    <lineage>
        <taxon>Bacteria</taxon>
        <taxon>Pseudomonadati</taxon>
        <taxon>Bacteroidota</taxon>
        <taxon>Chitinophagia</taxon>
        <taxon>Chitinophagales</taxon>
        <taxon>Chitinophagaceae</taxon>
        <taxon>Pseudobacter</taxon>
    </lineage>
</organism>
<dbReference type="Pfam" id="PF12679">
    <property type="entry name" value="ABC2_membrane_2"/>
    <property type="match status" value="1"/>
</dbReference>
<keyword evidence="4" id="KW-1185">Reference proteome</keyword>